<dbReference type="Gene3D" id="2.130.10.10">
    <property type="entry name" value="YVTN repeat-like/Quinoprotein amine dehydrogenase"/>
    <property type="match status" value="1"/>
</dbReference>
<dbReference type="Proteomes" id="UP000094776">
    <property type="component" value="Chromosome 1"/>
</dbReference>
<dbReference type="EMBL" id="CP013443">
    <property type="protein sequence ID" value="AOK15810.1"/>
    <property type="molecule type" value="Genomic_DNA"/>
</dbReference>
<proteinExistence type="predicted"/>
<dbReference type="AlphaFoldDB" id="A0A1B4PPH3"/>
<dbReference type="InterPro" id="IPR015943">
    <property type="entry name" value="WD40/YVTN_repeat-like_dom_sf"/>
</dbReference>
<accession>A0A1B4PPH3</accession>
<name>A0A1B4PPH3_BURCE</name>
<evidence type="ECO:0000313" key="2">
    <source>
        <dbReference type="Proteomes" id="UP000094776"/>
    </source>
</evidence>
<gene>
    <name evidence="1" type="ORF">WT26_07140</name>
</gene>
<evidence type="ECO:0000313" key="1">
    <source>
        <dbReference type="EMBL" id="AOK15810.1"/>
    </source>
</evidence>
<sequence>MSVYVGRFEASRQWFYHDVDANIVSVCNMRHTNPKVKQLVALSKEGEVELWTNQDGSSPMEKILDAGVRLGSLGYMRSIREIGSRLFACGFNSQVYERRHDGWISLTAGPLKYHRAASNDYVVFNGIDGFSESDVYVVGSNGKLYHWNGGDWRQIPLKTDENLECIRCYGADEVWIGGSNGTLLNGNVANGFRDVSDVADNDTFWSLAKFKDKVYLGTTKGLFAYDGQAIRPVVTGLNPEVETYTVDSTTDALWSIGAKDLVRFDGQVWTRIDHPNNPPIRP</sequence>
<protein>
    <submittedName>
        <fullName evidence="1">Uncharacterized protein</fullName>
    </submittedName>
</protein>
<reference evidence="1 2" key="1">
    <citation type="submission" date="2015-12" db="EMBL/GenBank/DDBJ databases">
        <title>Diversity of Burkholderia near neighbor genomes.</title>
        <authorList>
            <person name="Sahl J."/>
            <person name="Wagner D."/>
            <person name="Keim P."/>
        </authorList>
    </citation>
    <scope>NUCLEOTIDE SEQUENCE [LARGE SCALE GENOMIC DNA]</scope>
    <source>
        <strain evidence="1 2">MSMB1184WGS</strain>
    </source>
</reference>
<organism evidence="1 2">
    <name type="scientific">Burkholderia cepacia</name>
    <name type="common">Pseudomonas cepacia</name>
    <dbReference type="NCBI Taxonomy" id="292"/>
    <lineage>
        <taxon>Bacteria</taxon>
        <taxon>Pseudomonadati</taxon>
        <taxon>Pseudomonadota</taxon>
        <taxon>Betaproteobacteria</taxon>
        <taxon>Burkholderiales</taxon>
        <taxon>Burkholderiaceae</taxon>
        <taxon>Burkholderia</taxon>
        <taxon>Burkholderia cepacia complex</taxon>
    </lineage>
</organism>